<dbReference type="SUPFAM" id="SSF53756">
    <property type="entry name" value="UDP-Glycosyltransferase/glycogen phosphorylase"/>
    <property type="match status" value="1"/>
</dbReference>
<keyword evidence="13" id="KW-0812">Transmembrane</keyword>
<keyword evidence="13" id="KW-1133">Transmembrane helix</keyword>
<keyword evidence="17" id="KW-1185">Reference proteome</keyword>
<comment type="subcellular location">
    <subcellularLocation>
        <location evidence="1">Cell inner membrane</location>
        <topology evidence="1">Single-pass membrane protein</topology>
        <orientation evidence="1">Cytoplasmic side</orientation>
    </subcellularLocation>
    <subcellularLocation>
        <location evidence="13">Cell membrane</location>
    </subcellularLocation>
</comment>
<dbReference type="EC" id="2.4.99.12" evidence="4 13"/>
<evidence type="ECO:0000256" key="11">
    <source>
        <dbReference type="PIRSR" id="PIRSR639901-1"/>
    </source>
</evidence>
<dbReference type="Pfam" id="PF04413">
    <property type="entry name" value="Glycos_transf_N"/>
    <property type="match status" value="1"/>
</dbReference>
<evidence type="ECO:0000256" key="5">
    <source>
        <dbReference type="ARBA" id="ARBA00019077"/>
    </source>
</evidence>
<dbReference type="Proteomes" id="UP000273143">
    <property type="component" value="Chromosome"/>
</dbReference>
<keyword evidence="8" id="KW-0735">Signal-anchor</keyword>
<comment type="pathway">
    <text evidence="2 13">Bacterial outer membrane biogenesis; LPS core biosynthesis.</text>
</comment>
<name>A0A3Q9JMD0_9GAMM</name>
<dbReference type="Gene3D" id="3.40.50.2000">
    <property type="entry name" value="Glycogen Phosphorylase B"/>
    <property type="match status" value="1"/>
</dbReference>
<feature type="transmembrane region" description="Helical" evidence="13">
    <location>
        <begin position="6"/>
        <end position="23"/>
    </location>
</feature>
<keyword evidence="7 13" id="KW-0808">Transferase</keyword>
<evidence type="ECO:0000256" key="4">
    <source>
        <dbReference type="ARBA" id="ARBA00012621"/>
    </source>
</evidence>
<dbReference type="Pfam" id="PF00534">
    <property type="entry name" value="Glycos_transf_1"/>
    <property type="match status" value="1"/>
</dbReference>
<evidence type="ECO:0000259" key="14">
    <source>
        <dbReference type="Pfam" id="PF00534"/>
    </source>
</evidence>
<dbReference type="GO" id="GO:0005886">
    <property type="term" value="C:plasma membrane"/>
    <property type="evidence" value="ECO:0007669"/>
    <property type="project" value="UniProtKB-SubCell"/>
</dbReference>
<dbReference type="PANTHER" id="PTHR42755:SF1">
    <property type="entry name" value="3-DEOXY-D-MANNO-OCTULOSONIC ACID TRANSFERASE, MITOCHONDRIAL-RELATED"/>
    <property type="match status" value="1"/>
</dbReference>
<keyword evidence="13" id="KW-0448">Lipopolysaccharide biosynthesis</keyword>
<dbReference type="InterPro" id="IPR039901">
    <property type="entry name" value="Kdotransferase"/>
</dbReference>
<feature type="site" description="Transition state stabilizer" evidence="12">
    <location>
        <position position="130"/>
    </location>
</feature>
<comment type="catalytic activity">
    <reaction evidence="10 13">
        <text>lipid IVA (E. coli) + CMP-3-deoxy-beta-D-manno-octulosonate = alpha-Kdo-(2-&gt;6)-lipid IVA (E. coli) + CMP + H(+)</text>
        <dbReference type="Rhea" id="RHEA:28066"/>
        <dbReference type="ChEBI" id="CHEBI:15378"/>
        <dbReference type="ChEBI" id="CHEBI:58603"/>
        <dbReference type="ChEBI" id="CHEBI:60364"/>
        <dbReference type="ChEBI" id="CHEBI:60377"/>
        <dbReference type="ChEBI" id="CHEBI:85987"/>
        <dbReference type="EC" id="2.4.99.12"/>
    </reaction>
</comment>
<dbReference type="KEGG" id="emo:DM558_14370"/>
<evidence type="ECO:0000256" key="13">
    <source>
        <dbReference type="RuleBase" id="RU365103"/>
    </source>
</evidence>
<dbReference type="AlphaFoldDB" id="A0A3Q9JMD0"/>
<gene>
    <name evidence="16" type="ORF">DM558_14370</name>
</gene>
<dbReference type="GO" id="GO:0009245">
    <property type="term" value="P:lipid A biosynthetic process"/>
    <property type="evidence" value="ECO:0007669"/>
    <property type="project" value="TreeGrafter"/>
</dbReference>
<dbReference type="EMBL" id="CP029822">
    <property type="protein sequence ID" value="AZS51877.1"/>
    <property type="molecule type" value="Genomic_DNA"/>
</dbReference>
<comment type="similarity">
    <text evidence="3">Belongs to the glycosyltransferase group 1 family. Glycosyltransferase 30 subfamily.</text>
</comment>
<dbReference type="InterPro" id="IPR001296">
    <property type="entry name" value="Glyco_trans_1"/>
</dbReference>
<reference evidence="17" key="1">
    <citation type="submission" date="2018-06" db="EMBL/GenBank/DDBJ databases">
        <title>Complete genome of Pseudomonas insecticola strain QZS01.</title>
        <authorList>
            <person name="Wang J."/>
            <person name="Su Q."/>
        </authorList>
    </citation>
    <scope>NUCLEOTIDE SEQUENCE [LARGE SCALE GENOMIC DNA]</scope>
    <source>
        <strain evidence="17">QZS01</strain>
    </source>
</reference>
<dbReference type="FunFam" id="3.40.50.11720:FF:000001">
    <property type="entry name" value="3-deoxy-D-manno-octulosonic acid transferase"/>
    <property type="match status" value="1"/>
</dbReference>
<evidence type="ECO:0000256" key="6">
    <source>
        <dbReference type="ARBA" id="ARBA00022519"/>
    </source>
</evidence>
<protein>
    <recommendedName>
        <fullName evidence="5 13">3-deoxy-D-manno-octulosonic acid transferase</fullName>
        <shortName evidence="13">Kdo transferase</shortName>
        <ecNumber evidence="4 13">2.4.99.12</ecNumber>
    </recommendedName>
    <alternativeName>
        <fullName evidence="9 13">Lipid IV(A) 3-deoxy-D-manno-octulosonic acid transferase</fullName>
    </alternativeName>
</protein>
<evidence type="ECO:0000256" key="9">
    <source>
        <dbReference type="ARBA" id="ARBA00031445"/>
    </source>
</evidence>
<evidence type="ECO:0000313" key="17">
    <source>
        <dbReference type="Proteomes" id="UP000273143"/>
    </source>
</evidence>
<evidence type="ECO:0000259" key="15">
    <source>
        <dbReference type="Pfam" id="PF04413"/>
    </source>
</evidence>
<evidence type="ECO:0000256" key="12">
    <source>
        <dbReference type="PIRSR" id="PIRSR639901-2"/>
    </source>
</evidence>
<evidence type="ECO:0000256" key="10">
    <source>
        <dbReference type="ARBA" id="ARBA00049183"/>
    </source>
</evidence>
<dbReference type="InterPro" id="IPR007507">
    <property type="entry name" value="Glycos_transf_N"/>
</dbReference>
<evidence type="ECO:0000256" key="8">
    <source>
        <dbReference type="ARBA" id="ARBA00022968"/>
    </source>
</evidence>
<evidence type="ECO:0000256" key="2">
    <source>
        <dbReference type="ARBA" id="ARBA00004713"/>
    </source>
</evidence>
<dbReference type="RefSeq" id="WP_127164557.1">
    <property type="nucleotide sequence ID" value="NZ_CP029822.1"/>
</dbReference>
<keyword evidence="13" id="KW-1003">Cell membrane</keyword>
<dbReference type="UniPathway" id="UPA00958"/>
<feature type="active site" description="Proton acceptor" evidence="11">
    <location>
        <position position="60"/>
    </location>
</feature>
<evidence type="ECO:0000256" key="3">
    <source>
        <dbReference type="ARBA" id="ARBA00006380"/>
    </source>
</evidence>
<evidence type="ECO:0000256" key="1">
    <source>
        <dbReference type="ARBA" id="ARBA00004388"/>
    </source>
</evidence>
<evidence type="ECO:0000256" key="7">
    <source>
        <dbReference type="ARBA" id="ARBA00022679"/>
    </source>
</evidence>
<feature type="site" description="Transition state stabilizer" evidence="12">
    <location>
        <position position="208"/>
    </location>
</feature>
<accession>A0A3Q9JMD0</accession>
<dbReference type="Gene3D" id="3.40.50.11720">
    <property type="entry name" value="3-Deoxy-D-manno-octulosonic-acid transferase, N-terminal domain"/>
    <property type="match status" value="1"/>
</dbReference>
<proteinExistence type="inferred from homology"/>
<comment type="function">
    <text evidence="13">Involved in lipopolysaccharide (LPS) biosynthesis. Catalyzes the transfer of 3-deoxy-D-manno-octulosonate (Kdo) residue(s) from CMP-Kdo to lipid IV(A), the tetraacyldisaccharide-1,4'-bisphosphate precursor of lipid A.</text>
</comment>
<dbReference type="GO" id="GO:0009244">
    <property type="term" value="P:lipopolysaccharide core region biosynthetic process"/>
    <property type="evidence" value="ECO:0007669"/>
    <property type="project" value="UniProtKB-UniRule"/>
</dbReference>
<feature type="domain" description="Glycosyl transferase family 1" evidence="14">
    <location>
        <begin position="233"/>
        <end position="398"/>
    </location>
</feature>
<dbReference type="FunFam" id="3.40.50.2000:FF:000032">
    <property type="entry name" value="3-deoxy-D-manno-octulosonic acid transferase"/>
    <property type="match status" value="1"/>
</dbReference>
<keyword evidence="13" id="KW-0472">Membrane</keyword>
<feature type="domain" description="3-deoxy-D-manno-octulosonic-acid transferase N-terminal" evidence="15">
    <location>
        <begin position="33"/>
        <end position="211"/>
    </location>
</feature>
<dbReference type="PANTHER" id="PTHR42755">
    <property type="entry name" value="3-DEOXY-MANNO-OCTULOSONATE CYTIDYLYLTRANSFERASE"/>
    <property type="match status" value="1"/>
</dbReference>
<dbReference type="NCBIfam" id="NF004388">
    <property type="entry name" value="PRK05749.1-4"/>
    <property type="match status" value="1"/>
</dbReference>
<organism evidence="16 17">
    <name type="scientific">Entomomonas moraniae</name>
    <dbReference type="NCBI Taxonomy" id="2213226"/>
    <lineage>
        <taxon>Bacteria</taxon>
        <taxon>Pseudomonadati</taxon>
        <taxon>Pseudomonadota</taxon>
        <taxon>Gammaproteobacteria</taxon>
        <taxon>Pseudomonadales</taxon>
        <taxon>Pseudomonadaceae</taxon>
        <taxon>Entomomonas</taxon>
    </lineage>
</organism>
<dbReference type="GO" id="GO:0043842">
    <property type="term" value="F:Kdo transferase activity"/>
    <property type="evidence" value="ECO:0007669"/>
    <property type="project" value="UniProtKB-EC"/>
</dbReference>
<dbReference type="InterPro" id="IPR038107">
    <property type="entry name" value="Glycos_transf_N_sf"/>
</dbReference>
<sequence>MNRFIYSVLFYIALPLIVSRLLWRSRKAPAYKQRIKERFALGLSNIKPNGIWIHAVSVGESIAAAPMINELLKRHAHLPITITCMTPTGSERIKSLFGERVQHCYMPYDTPTIAKRFLRKLQPQLAIIMETELWPNHIYYCQKLGIPVVLANARLSERSAKGYAKFPKVTRPMFQAISWIAVQSKAEADRFVALGANPENISVIGSIKFDINIDSDLIRKAMELRKKWQSDKRPTWIAASTHAGEDEIVLEVHRQLLAQYPDALLILVPRHPERFDEVSGLASKYFPTITRSSHELVNHHTQVLVGDTMGELLFLYALADIAFVGGSLVDKGGHNVLEPVALNKPVICGPSLYNFQEITDQLQDKQAIAIIHNSQELFLQLNRLFDNPNLVEKMIQGGHQIMQHNQGALDRLLQGADNLLNEE</sequence>
<keyword evidence="6" id="KW-0997">Cell inner membrane</keyword>
<evidence type="ECO:0000313" key="16">
    <source>
        <dbReference type="EMBL" id="AZS51877.1"/>
    </source>
</evidence>